<dbReference type="HOGENOM" id="CLU_112496_0_1_11"/>
<dbReference type="InterPro" id="IPR016191">
    <property type="entry name" value="Ribonuclease/ribotoxin"/>
</dbReference>
<feature type="region of interest" description="Disordered" evidence="3">
    <location>
        <begin position="58"/>
        <end position="99"/>
    </location>
</feature>
<evidence type="ECO:0000256" key="3">
    <source>
        <dbReference type="SAM" id="MobiDB-lite"/>
    </source>
</evidence>
<dbReference type="GO" id="GO:0004521">
    <property type="term" value="F:RNA endonuclease activity"/>
    <property type="evidence" value="ECO:0007669"/>
    <property type="project" value="InterPro"/>
</dbReference>
<dbReference type="GO" id="GO:0016787">
    <property type="term" value="F:hydrolase activity"/>
    <property type="evidence" value="ECO:0007669"/>
    <property type="project" value="UniProtKB-KW"/>
</dbReference>
<evidence type="ECO:0000313" key="5">
    <source>
        <dbReference type="EMBL" id="AJI79501.1"/>
    </source>
</evidence>
<dbReference type="AlphaFoldDB" id="A0A0B6F639"/>
<keyword evidence="2" id="KW-0378">Hydrolase</keyword>
<proteinExistence type="predicted"/>
<sequence length="192" mass="20506">MAHSTRGRDFFFGPIPAMMVAMSQSSPSRKSLPALIGGALLVLVAGYFGIDLGGGEHDGGAQSGPASEAAEASGESRSGDRGDVDKHSSDDGDLPTCAMDTLPEQAKDTAQDILAGGPYDYPDNDNARFGNYEGVLPQQDRNYYREYTVDTPGLNHRGAKRIVTGGGSETDPDVWYYTDDHYESFCTIPDAE</sequence>
<reference evidence="5 6" key="1">
    <citation type="journal article" date="2015" name="Genome Announc.">
        <title>Complete Genome Sequence and Annotation of Corynebacterium singulare DSM 44357, Isolated from a Human Semen Specimen.</title>
        <authorList>
            <person name="Merten M."/>
            <person name="Brinkrolf K."/>
            <person name="Albersmeier A."/>
            <person name="Kutter Y."/>
            <person name="Ruckert C."/>
            <person name="Tauch A."/>
        </authorList>
    </citation>
    <scope>NUCLEOTIDE SEQUENCE [LARGE SCALE GENOMIC DNA]</scope>
    <source>
        <strain evidence="5">IBS B52218</strain>
    </source>
</reference>
<accession>A0A0B6F639</accession>
<gene>
    <name evidence="5" type="ORF">CSING_09945</name>
</gene>
<protein>
    <submittedName>
        <fullName evidence="5">Guanyl-specific ribonuclease Sa</fullName>
    </submittedName>
</protein>
<feature type="compositionally biased region" description="Low complexity" evidence="3">
    <location>
        <begin position="63"/>
        <end position="76"/>
    </location>
</feature>
<evidence type="ECO:0000313" key="6">
    <source>
        <dbReference type="Proteomes" id="UP000031890"/>
    </source>
</evidence>
<keyword evidence="4" id="KW-1133">Transmembrane helix</keyword>
<dbReference type="GO" id="GO:0003723">
    <property type="term" value="F:RNA binding"/>
    <property type="evidence" value="ECO:0007669"/>
    <property type="project" value="InterPro"/>
</dbReference>
<dbReference type="EMBL" id="CP010827">
    <property type="protein sequence ID" value="AJI79501.1"/>
    <property type="molecule type" value="Genomic_DNA"/>
</dbReference>
<dbReference type="Gene3D" id="3.10.450.30">
    <property type="entry name" value="Microbial ribonucleases"/>
    <property type="match status" value="1"/>
</dbReference>
<keyword evidence="4" id="KW-0812">Transmembrane</keyword>
<dbReference type="Pfam" id="PF00545">
    <property type="entry name" value="Ribonuclease"/>
    <property type="match status" value="1"/>
</dbReference>
<dbReference type="STRING" id="161899.CSING_09945"/>
<dbReference type="Proteomes" id="UP000031890">
    <property type="component" value="Chromosome"/>
</dbReference>
<evidence type="ECO:0000256" key="1">
    <source>
        <dbReference type="ARBA" id="ARBA00022722"/>
    </source>
</evidence>
<feature type="compositionally biased region" description="Basic and acidic residues" evidence="3">
    <location>
        <begin position="77"/>
        <end position="90"/>
    </location>
</feature>
<keyword evidence="1" id="KW-0540">Nuclease</keyword>
<dbReference type="KEGG" id="csx:CSING_09945"/>
<dbReference type="SUPFAM" id="SSF53933">
    <property type="entry name" value="Microbial ribonucleases"/>
    <property type="match status" value="1"/>
</dbReference>
<name>A0A0B6F639_9CORY</name>
<keyword evidence="4" id="KW-0472">Membrane</keyword>
<feature type="transmembrane region" description="Helical" evidence="4">
    <location>
        <begin position="32"/>
        <end position="50"/>
    </location>
</feature>
<evidence type="ECO:0000256" key="2">
    <source>
        <dbReference type="ARBA" id="ARBA00022801"/>
    </source>
</evidence>
<dbReference type="InterPro" id="IPR000026">
    <property type="entry name" value="N1-like"/>
</dbReference>
<evidence type="ECO:0000256" key="4">
    <source>
        <dbReference type="SAM" id="Phobius"/>
    </source>
</evidence>
<organism evidence="5 6">
    <name type="scientific">Corynebacterium singulare</name>
    <dbReference type="NCBI Taxonomy" id="161899"/>
    <lineage>
        <taxon>Bacteria</taxon>
        <taxon>Bacillati</taxon>
        <taxon>Actinomycetota</taxon>
        <taxon>Actinomycetes</taxon>
        <taxon>Mycobacteriales</taxon>
        <taxon>Corynebacteriaceae</taxon>
        <taxon>Corynebacterium</taxon>
    </lineage>
</organism>